<evidence type="ECO:0000256" key="3">
    <source>
        <dbReference type="ARBA" id="ARBA00022982"/>
    </source>
</evidence>
<dbReference type="PANTHER" id="PTHR45694:SF5">
    <property type="entry name" value="GLUTAREDOXIN 2"/>
    <property type="match status" value="1"/>
</dbReference>
<dbReference type="PANTHER" id="PTHR45694">
    <property type="entry name" value="GLUTAREDOXIN 2"/>
    <property type="match status" value="1"/>
</dbReference>
<evidence type="ECO:0000256" key="2">
    <source>
        <dbReference type="ARBA" id="ARBA00022448"/>
    </source>
</evidence>
<dbReference type="SUPFAM" id="SSF52833">
    <property type="entry name" value="Thioredoxin-like"/>
    <property type="match status" value="1"/>
</dbReference>
<dbReference type="InterPro" id="IPR014025">
    <property type="entry name" value="Glutaredoxin_subgr"/>
</dbReference>
<gene>
    <name evidence="8" type="ORF">ODALV1_LOCUS15311</name>
</gene>
<evidence type="ECO:0000259" key="7">
    <source>
        <dbReference type="Pfam" id="PF00462"/>
    </source>
</evidence>
<dbReference type="CDD" id="cd03419">
    <property type="entry name" value="GRX_GRXh_1_2_like"/>
    <property type="match status" value="1"/>
</dbReference>
<evidence type="ECO:0000256" key="1">
    <source>
        <dbReference type="ARBA" id="ARBA00002549"/>
    </source>
</evidence>
<dbReference type="Gene3D" id="3.40.30.10">
    <property type="entry name" value="Glutaredoxin"/>
    <property type="match status" value="1"/>
</dbReference>
<name>A0ABP1QU28_9HEXA</name>
<comment type="function">
    <text evidence="1">Has a glutathione-disulfide oxidoreductase activity in the presence of NADPH and glutathione reductase. Reduces low molecular weight disulfides and proteins.</text>
</comment>
<dbReference type="InterPro" id="IPR011899">
    <property type="entry name" value="Glutaredoxin_euk/vir"/>
</dbReference>
<keyword evidence="3" id="KW-0249">Electron transport</keyword>
<feature type="domain" description="Glutaredoxin" evidence="7">
    <location>
        <begin position="36"/>
        <end position="98"/>
    </location>
</feature>
<evidence type="ECO:0000313" key="9">
    <source>
        <dbReference type="Proteomes" id="UP001642540"/>
    </source>
</evidence>
<dbReference type="InterPro" id="IPR036249">
    <property type="entry name" value="Thioredoxin-like_sf"/>
</dbReference>
<dbReference type="Proteomes" id="UP001642540">
    <property type="component" value="Unassembled WGS sequence"/>
</dbReference>
<dbReference type="PRINTS" id="PR00160">
    <property type="entry name" value="GLUTAREDOXIN"/>
</dbReference>
<dbReference type="Pfam" id="PF00462">
    <property type="entry name" value="Glutaredoxin"/>
    <property type="match status" value="1"/>
</dbReference>
<comment type="caution">
    <text evidence="8">The sequence shown here is derived from an EMBL/GenBank/DDBJ whole genome shotgun (WGS) entry which is preliminary data.</text>
</comment>
<keyword evidence="2" id="KW-0813">Transport</keyword>
<sequence>MSGAGENQRERHVGEEARQGNGIKDGIDELINQERVVIFSKSTCPYCDDAKKVFDKLGQSYSTVELSDHPKGGEVQTALKEMTGAGTVPRVFVDGKCIGGGSDTVQLYRNGQLEEILRKGSVETIDTNESDRGSGEKFC</sequence>
<feature type="compositionally biased region" description="Basic and acidic residues" evidence="6">
    <location>
        <begin position="7"/>
        <end position="18"/>
    </location>
</feature>
<feature type="region of interest" description="Disordered" evidence="6">
    <location>
        <begin position="1"/>
        <end position="25"/>
    </location>
</feature>
<dbReference type="InterPro" id="IPR011767">
    <property type="entry name" value="GLR_AS"/>
</dbReference>
<dbReference type="InterPro" id="IPR002109">
    <property type="entry name" value="Glutaredoxin"/>
</dbReference>
<dbReference type="PROSITE" id="PS00195">
    <property type="entry name" value="GLUTAREDOXIN_1"/>
    <property type="match status" value="1"/>
</dbReference>
<organism evidence="8 9">
    <name type="scientific">Orchesella dallaii</name>
    <dbReference type="NCBI Taxonomy" id="48710"/>
    <lineage>
        <taxon>Eukaryota</taxon>
        <taxon>Metazoa</taxon>
        <taxon>Ecdysozoa</taxon>
        <taxon>Arthropoda</taxon>
        <taxon>Hexapoda</taxon>
        <taxon>Collembola</taxon>
        <taxon>Entomobryomorpha</taxon>
        <taxon>Entomobryoidea</taxon>
        <taxon>Orchesellidae</taxon>
        <taxon>Orchesellinae</taxon>
        <taxon>Orchesella</taxon>
    </lineage>
</organism>
<keyword evidence="4" id="KW-1015">Disulfide bond</keyword>
<accession>A0ABP1QU28</accession>
<evidence type="ECO:0000256" key="5">
    <source>
        <dbReference type="ARBA" id="ARBA00023284"/>
    </source>
</evidence>
<dbReference type="NCBIfam" id="TIGR02180">
    <property type="entry name" value="GRX_euk"/>
    <property type="match status" value="1"/>
</dbReference>
<evidence type="ECO:0000313" key="8">
    <source>
        <dbReference type="EMBL" id="CAL8111735.1"/>
    </source>
</evidence>
<evidence type="ECO:0000256" key="4">
    <source>
        <dbReference type="ARBA" id="ARBA00023157"/>
    </source>
</evidence>
<keyword evidence="5" id="KW-0676">Redox-active center</keyword>
<proteinExistence type="predicted"/>
<protein>
    <recommendedName>
        <fullName evidence="7">Glutaredoxin domain-containing protein</fullName>
    </recommendedName>
</protein>
<keyword evidence="9" id="KW-1185">Reference proteome</keyword>
<evidence type="ECO:0000256" key="6">
    <source>
        <dbReference type="SAM" id="MobiDB-lite"/>
    </source>
</evidence>
<dbReference type="PROSITE" id="PS51354">
    <property type="entry name" value="GLUTAREDOXIN_2"/>
    <property type="match status" value="1"/>
</dbReference>
<reference evidence="8 9" key="1">
    <citation type="submission" date="2024-08" db="EMBL/GenBank/DDBJ databases">
        <authorList>
            <person name="Cucini C."/>
            <person name="Frati F."/>
        </authorList>
    </citation>
    <scope>NUCLEOTIDE SEQUENCE [LARGE SCALE GENOMIC DNA]</scope>
</reference>
<dbReference type="EMBL" id="CAXLJM020000046">
    <property type="protein sequence ID" value="CAL8111735.1"/>
    <property type="molecule type" value="Genomic_DNA"/>
</dbReference>